<dbReference type="GeneID" id="19946821"/>
<feature type="region of interest" description="Disordered" evidence="7">
    <location>
        <begin position="967"/>
        <end position="986"/>
    </location>
</feature>
<keyword evidence="3" id="KW-0067">ATP-binding</keyword>
<organism evidence="8 9">
    <name type="scientific">Saprolegnia diclina (strain VS20)</name>
    <dbReference type="NCBI Taxonomy" id="1156394"/>
    <lineage>
        <taxon>Eukaryota</taxon>
        <taxon>Sar</taxon>
        <taxon>Stramenopiles</taxon>
        <taxon>Oomycota</taxon>
        <taxon>Saprolegniomycetes</taxon>
        <taxon>Saprolegniales</taxon>
        <taxon>Saprolegniaceae</taxon>
        <taxon>Saprolegnia</taxon>
    </lineage>
</organism>
<accession>T0S1S5</accession>
<dbReference type="Proteomes" id="UP000030762">
    <property type="component" value="Unassembled WGS sequence"/>
</dbReference>
<gene>
    <name evidence="8" type="ORF">SDRG_06094</name>
</gene>
<feature type="region of interest" description="Disordered" evidence="7">
    <location>
        <begin position="437"/>
        <end position="518"/>
    </location>
</feature>
<dbReference type="STRING" id="1156394.T0S1S5"/>
<evidence type="ECO:0000313" key="8">
    <source>
        <dbReference type="EMBL" id="EQC36657.1"/>
    </source>
</evidence>
<name>T0S1S5_SAPDV</name>
<evidence type="ECO:0000256" key="4">
    <source>
        <dbReference type="ARBA" id="ARBA00023054"/>
    </source>
</evidence>
<evidence type="ECO:0000256" key="7">
    <source>
        <dbReference type="SAM" id="MobiDB-lite"/>
    </source>
</evidence>
<dbReference type="AlphaFoldDB" id="T0S1S5"/>
<keyword evidence="4 6" id="KW-0175">Coiled coil</keyword>
<keyword evidence="1" id="KW-0493">Microtubule</keyword>
<keyword evidence="2" id="KW-0547">Nucleotide-binding</keyword>
<evidence type="ECO:0000256" key="2">
    <source>
        <dbReference type="ARBA" id="ARBA00022741"/>
    </source>
</evidence>
<feature type="coiled-coil region" evidence="6">
    <location>
        <begin position="520"/>
        <end position="617"/>
    </location>
</feature>
<keyword evidence="5" id="KW-0505">Motor protein</keyword>
<evidence type="ECO:0000256" key="1">
    <source>
        <dbReference type="ARBA" id="ARBA00022701"/>
    </source>
</evidence>
<dbReference type="OrthoDB" id="72944at2759"/>
<dbReference type="eggNOG" id="ENOG502QYAX">
    <property type="taxonomic scope" value="Eukaryota"/>
</dbReference>
<proteinExistence type="predicted"/>
<dbReference type="PANTHER" id="PTHR37739:SF16">
    <property type="entry name" value="KINESIN-LIKE PROTEIN"/>
    <property type="match status" value="1"/>
</dbReference>
<feature type="coiled-coil region" evidence="6">
    <location>
        <begin position="203"/>
        <end position="258"/>
    </location>
</feature>
<evidence type="ECO:0000256" key="6">
    <source>
        <dbReference type="SAM" id="Coils"/>
    </source>
</evidence>
<evidence type="ECO:0000313" key="9">
    <source>
        <dbReference type="Proteomes" id="UP000030762"/>
    </source>
</evidence>
<dbReference type="VEuPathDB" id="FungiDB:SDRG_06094"/>
<reference evidence="8 9" key="1">
    <citation type="submission" date="2012-04" db="EMBL/GenBank/DDBJ databases">
        <title>The Genome Sequence of Saprolegnia declina VS20.</title>
        <authorList>
            <consortium name="The Broad Institute Genome Sequencing Platform"/>
            <person name="Russ C."/>
            <person name="Nusbaum C."/>
            <person name="Tyler B."/>
            <person name="van West P."/>
            <person name="Dieguez-Uribeondo J."/>
            <person name="de Bruijn I."/>
            <person name="Tripathy S."/>
            <person name="Jiang R."/>
            <person name="Young S.K."/>
            <person name="Zeng Q."/>
            <person name="Gargeya S."/>
            <person name="Fitzgerald M."/>
            <person name="Haas B."/>
            <person name="Abouelleil A."/>
            <person name="Alvarado L."/>
            <person name="Arachchi H.M."/>
            <person name="Berlin A."/>
            <person name="Chapman S.B."/>
            <person name="Goldberg J."/>
            <person name="Griggs A."/>
            <person name="Gujja S."/>
            <person name="Hansen M."/>
            <person name="Howarth C."/>
            <person name="Imamovic A."/>
            <person name="Larimer J."/>
            <person name="McCowen C."/>
            <person name="Montmayeur A."/>
            <person name="Murphy C."/>
            <person name="Neiman D."/>
            <person name="Pearson M."/>
            <person name="Priest M."/>
            <person name="Roberts A."/>
            <person name="Saif S."/>
            <person name="Shea T."/>
            <person name="Sisk P."/>
            <person name="Sykes S."/>
            <person name="Wortman J."/>
            <person name="Nusbaum C."/>
            <person name="Birren B."/>
        </authorList>
    </citation>
    <scope>NUCLEOTIDE SEQUENCE [LARGE SCALE GENOMIC DNA]</scope>
    <source>
        <strain evidence="8 9">VS20</strain>
    </source>
</reference>
<feature type="compositionally biased region" description="Polar residues" evidence="7">
    <location>
        <begin position="474"/>
        <end position="491"/>
    </location>
</feature>
<evidence type="ECO:0000256" key="3">
    <source>
        <dbReference type="ARBA" id="ARBA00022840"/>
    </source>
</evidence>
<dbReference type="PANTHER" id="PTHR37739">
    <property type="entry name" value="KINESIN-LIKE PROTEIN KIN-12D"/>
    <property type="match status" value="1"/>
</dbReference>
<dbReference type="OMA" id="KHESLMF"/>
<evidence type="ECO:0000256" key="5">
    <source>
        <dbReference type="ARBA" id="ARBA00023175"/>
    </source>
</evidence>
<sequence>MEAPSLESKAALELDSYLAEAEVEPSLTKDQHIEILKERLARRCALIDTIRHAYHRDVIVVKENLLARELYPGSVDERVHALPSVDLRDTLPLFAPSQTYLRVHPCDACGGTLELVHGETQELNEARSLCAKAQKGGQNMKGIVHRLRAELKEATEISDALQQRLRALTKENAFTLEQLQISRKAERDQKTLLAELKSKLHAATATTESVSKLTQQLKELHAEHAEVTKQNKLLVRHRDDIQDELDALMQSHAALKVDCVRYQAECDGTQRQLDDMTELKTHFATEFNALATKHKEQLHVSEIVQESLVKCKQDLATLATKFEQTKRQLEDQLAGEEMARENTHERYLDEKKRCKQLTAEAERARRDMTEYQELYAQVASQADGVERAHQTQLHDEATLWSQEVDFLRLLLDQALMRENDLASEVMKRFYDDDDDDEPDFFIPSYTGDDDDSDSELRPNLQLPSRPMTPMTDASMLSDSSRQHTPSSTGRQETIERPGSVDLDSKKKRHVLKKTGQNGELVQLMSEMKDMQDKCKLLRNKVHESDKHLAQQKAQNTELTLTNQALEATIKDYVAEDSERNQSETELFRTLKSSRENIDALKAEVDRYERKVVSFEAFFSRIADEIYQFYQNSQLVAPIEPLPVVVPEDEPSKTTLPPEILAKRAIMKRELYEEKVLNNYVYVYNERVDLYIGDLKRAYDFMLEVKHESLMFKKTCENQAVDIEKLQDTVERLKMSLDTERTNTAKLERMSRITTNDLTQLQDKMRSYERESGDIELERNRLLEEKRKIAFIMMEKSKTLDREIDLNEQMAKKLQEKDVDIGKLHDTVSILAGTVKSFEDAIQFRKDTNRDIGILVMPTLDATGMQTDPWKPQGLILRQRNSSNQVPQRYEGPAKIMVACPSLDVLLGEKTLDRPLTSASMTTLPPAVDNNQNSGRRVQTADAVLVGASHRKPQRKLHVGRINLPRVNLPPTPSSNSLDPLVDNFVN</sequence>
<dbReference type="GO" id="GO:0005524">
    <property type="term" value="F:ATP binding"/>
    <property type="evidence" value="ECO:0007669"/>
    <property type="project" value="UniProtKB-KW"/>
</dbReference>
<keyword evidence="9" id="KW-1185">Reference proteome</keyword>
<feature type="coiled-coil region" evidence="6">
    <location>
        <begin position="715"/>
        <end position="816"/>
    </location>
</feature>
<dbReference type="InParanoid" id="T0S1S5"/>
<dbReference type="GO" id="GO:0005874">
    <property type="term" value="C:microtubule"/>
    <property type="evidence" value="ECO:0007669"/>
    <property type="project" value="UniProtKB-KW"/>
</dbReference>
<protein>
    <submittedName>
        <fullName evidence="8">Uncharacterized protein</fullName>
    </submittedName>
</protein>
<feature type="coiled-coil region" evidence="6">
    <location>
        <begin position="144"/>
        <end position="178"/>
    </location>
</feature>
<dbReference type="InterPro" id="IPR044986">
    <property type="entry name" value="KIF15/KIN-12"/>
</dbReference>
<dbReference type="RefSeq" id="XP_008610078.1">
    <property type="nucleotide sequence ID" value="XM_008611856.1"/>
</dbReference>
<dbReference type="EMBL" id="JH767147">
    <property type="protein sequence ID" value="EQC36657.1"/>
    <property type="molecule type" value="Genomic_DNA"/>
</dbReference>
<feature type="coiled-coil region" evidence="6">
    <location>
        <begin position="312"/>
        <end position="381"/>
    </location>
</feature>